<reference evidence="2 3" key="1">
    <citation type="journal article" date="2017" name="Int. J. Syst. Evol. Microbiol.">
        <title>Marinicauda algicola sp. nov., isolated from a marine red alga Rhodosorus marinus.</title>
        <authorList>
            <person name="Jeong S.E."/>
            <person name="Jeon S.H."/>
            <person name="Chun B.H."/>
            <person name="Kim D.W."/>
            <person name="Jeon C.O."/>
        </authorList>
    </citation>
    <scope>NUCLEOTIDE SEQUENCE [LARGE SCALE GENOMIC DNA]</scope>
    <source>
        <strain evidence="2 3">JCM 31718</strain>
    </source>
</reference>
<feature type="transmembrane region" description="Helical" evidence="1">
    <location>
        <begin position="38"/>
        <end position="58"/>
    </location>
</feature>
<dbReference type="EMBL" id="SRXW01000003">
    <property type="protein sequence ID" value="TGY88611.1"/>
    <property type="molecule type" value="Genomic_DNA"/>
</dbReference>
<feature type="transmembrane region" description="Helical" evidence="1">
    <location>
        <begin position="79"/>
        <end position="105"/>
    </location>
</feature>
<proteinExistence type="predicted"/>
<evidence type="ECO:0000256" key="1">
    <source>
        <dbReference type="SAM" id="Phobius"/>
    </source>
</evidence>
<keyword evidence="1" id="KW-0812">Transmembrane</keyword>
<dbReference type="OrthoDB" id="1426195at2"/>
<dbReference type="RefSeq" id="WP_135996457.1">
    <property type="nucleotide sequence ID" value="NZ_CP071057.1"/>
</dbReference>
<keyword evidence="3" id="KW-1185">Reference proteome</keyword>
<comment type="caution">
    <text evidence="2">The sequence shown here is derived from an EMBL/GenBank/DDBJ whole genome shotgun (WGS) entry which is preliminary data.</text>
</comment>
<accession>A0A4S2H0A7</accession>
<name>A0A4S2H0A7_9PROT</name>
<keyword evidence="1" id="KW-0472">Membrane</keyword>
<dbReference type="Proteomes" id="UP000308054">
    <property type="component" value="Unassembled WGS sequence"/>
</dbReference>
<evidence type="ECO:0000313" key="3">
    <source>
        <dbReference type="Proteomes" id="UP000308054"/>
    </source>
</evidence>
<organism evidence="2 3">
    <name type="scientific">Marinicauda algicola</name>
    <dbReference type="NCBI Taxonomy" id="2029849"/>
    <lineage>
        <taxon>Bacteria</taxon>
        <taxon>Pseudomonadati</taxon>
        <taxon>Pseudomonadota</taxon>
        <taxon>Alphaproteobacteria</taxon>
        <taxon>Maricaulales</taxon>
        <taxon>Maricaulaceae</taxon>
        <taxon>Marinicauda</taxon>
    </lineage>
</organism>
<dbReference type="SUPFAM" id="SSF55486">
    <property type="entry name" value="Metalloproteases ('zincins'), catalytic domain"/>
    <property type="match status" value="1"/>
</dbReference>
<dbReference type="AlphaFoldDB" id="A0A4S2H0A7"/>
<evidence type="ECO:0000313" key="2">
    <source>
        <dbReference type="EMBL" id="TGY88611.1"/>
    </source>
</evidence>
<protein>
    <submittedName>
        <fullName evidence="2">Uncharacterized protein</fullName>
    </submittedName>
</protein>
<keyword evidence="1" id="KW-1133">Transmembrane helix</keyword>
<gene>
    <name evidence="2" type="ORF">E5163_12425</name>
</gene>
<sequence>MGRSCREIHEWIEEEVEKPIEEWEERQEQRCREEKCKWWMLCLNKLICWFVTILVKVVRWVTVTVGKWVVRVVCETVNFVLDVAGWIINLVLAIPIIGGIIRAIWNWLIEIVWRIVGVLDFVASLAGLRPRKKMYFGVIIPVVNGTPVATPAQIQPQVDYAIRAYDTLCNIDLRFTGYCTSRVPAPRAALNVQCGAGGFFNDLWLAGSYFQLAINMCRFKSNWRRVLGYGGEIFAFVIPDVLPNSPSNTVGCSMAGTQDYIVIEPTSGQDTIAHEIGHACLLGHNGGATNLMFSSGPSGGPTLTNWQISVVRSSRHCTYL</sequence>